<accession>A0A964WXQ5</accession>
<evidence type="ECO:0000313" key="1">
    <source>
        <dbReference type="EMBL" id="NAY92381.1"/>
    </source>
</evidence>
<sequence length="442" mass="51930">MNVRGIHISNGFMLSLHEELLTVFSKHYSIETKTLTVFQLYGFGSYDEGRPSLKGFITEITGQWINGKYLYNKIREIERGNSKNVKLRRDYLSLLILAAGYDNYSQYLNNSPFITAAIRKEEGSNFDQTSNDIDALYYVGYYVEDRQYYIKSKFTIYKMKTAYWEILYWEKNYEPTFYNYFGKCVPTGESALSFYFSKENSNLNKECFVNIFYGNNMQTKPVLLGAYCGFDRSNNPVIGKLVFEQVNDADEQNEKVRSKDINPIFHHYLYSQRMEVDGILPHKDSDLSVSLNRLEIINFLIGDYLGFYLDKNNYLIPISFEVLNELGELKFKVNNTNFRGIGRMSRTENYLISEFSERNMSYSQFSLQVQPLERDLFLGHMLVYSGANVLNGRVLLWKKNKKLKKFMERNKEFYLNKTDLEDFVNTKISEYLEIHIPETIQS</sequence>
<gene>
    <name evidence="1" type="ORF">GTQ34_10660</name>
</gene>
<dbReference type="RefSeq" id="WP_166523803.1">
    <property type="nucleotide sequence ID" value="NZ_JAAABI010000003.1"/>
</dbReference>
<evidence type="ECO:0000313" key="2">
    <source>
        <dbReference type="Proteomes" id="UP000667650"/>
    </source>
</evidence>
<protein>
    <submittedName>
        <fullName evidence="1">Uncharacterized protein</fullName>
    </submittedName>
</protein>
<proteinExistence type="predicted"/>
<dbReference type="Proteomes" id="UP000667650">
    <property type="component" value="Unassembled WGS sequence"/>
</dbReference>
<dbReference type="EMBL" id="JAAABI010000003">
    <property type="protein sequence ID" value="NAY92381.1"/>
    <property type="molecule type" value="Genomic_DNA"/>
</dbReference>
<keyword evidence="2" id="KW-1185">Reference proteome</keyword>
<name>A0A964WXQ5_9FLAO</name>
<organism evidence="1 2">
    <name type="scientific">Flagellimonas ochracea</name>
    <dbReference type="NCBI Taxonomy" id="2696472"/>
    <lineage>
        <taxon>Bacteria</taxon>
        <taxon>Pseudomonadati</taxon>
        <taxon>Bacteroidota</taxon>
        <taxon>Flavobacteriia</taxon>
        <taxon>Flavobacteriales</taxon>
        <taxon>Flavobacteriaceae</taxon>
        <taxon>Flagellimonas</taxon>
    </lineage>
</organism>
<reference evidence="1" key="1">
    <citation type="submission" date="2020-01" db="EMBL/GenBank/DDBJ databases">
        <title>Muricauda ochracea sp. nov., isolated from a tidal flat of Garorim bay in Korea.</title>
        <authorList>
            <person name="Kim D."/>
            <person name="Yoo Y."/>
            <person name="Kim J.-J."/>
        </authorList>
    </citation>
    <scope>NUCLEOTIDE SEQUENCE</scope>
    <source>
        <strain evidence="1">JGD-17</strain>
    </source>
</reference>
<dbReference type="AlphaFoldDB" id="A0A964WXQ5"/>
<comment type="caution">
    <text evidence="1">The sequence shown here is derived from an EMBL/GenBank/DDBJ whole genome shotgun (WGS) entry which is preliminary data.</text>
</comment>